<keyword evidence="9 12" id="KW-0472">Membrane</keyword>
<comment type="subcellular location">
    <subcellularLocation>
        <location evidence="1 12">Cell membrane</location>
        <topology evidence="1 12">Multi-pass membrane protein</topology>
    </subcellularLocation>
</comment>
<dbReference type="GO" id="GO:0005886">
    <property type="term" value="C:plasma membrane"/>
    <property type="evidence" value="ECO:0007669"/>
    <property type="project" value="UniProtKB-SubCell"/>
</dbReference>
<evidence type="ECO:0000256" key="1">
    <source>
        <dbReference type="ARBA" id="ARBA00004651"/>
    </source>
</evidence>
<dbReference type="HAMAP" id="MF_01006">
    <property type="entry name" value="Undec_diphosphatase"/>
    <property type="match status" value="1"/>
</dbReference>
<comment type="catalytic activity">
    <reaction evidence="11 12">
        <text>di-trans,octa-cis-undecaprenyl diphosphate + H2O = di-trans,octa-cis-undecaprenyl phosphate + phosphate + H(+)</text>
        <dbReference type="Rhea" id="RHEA:28094"/>
        <dbReference type="ChEBI" id="CHEBI:15377"/>
        <dbReference type="ChEBI" id="CHEBI:15378"/>
        <dbReference type="ChEBI" id="CHEBI:43474"/>
        <dbReference type="ChEBI" id="CHEBI:58405"/>
        <dbReference type="ChEBI" id="CHEBI:60392"/>
        <dbReference type="EC" id="3.6.1.27"/>
    </reaction>
</comment>
<keyword evidence="14" id="KW-1185">Reference proteome</keyword>
<evidence type="ECO:0000256" key="8">
    <source>
        <dbReference type="ARBA" id="ARBA00022989"/>
    </source>
</evidence>
<feature type="transmembrane region" description="Helical" evidence="12">
    <location>
        <begin position="120"/>
        <end position="141"/>
    </location>
</feature>
<keyword evidence="5 12" id="KW-1003">Cell membrane</keyword>
<keyword evidence="6 12" id="KW-0812">Transmembrane</keyword>
<evidence type="ECO:0000256" key="5">
    <source>
        <dbReference type="ARBA" id="ARBA00022475"/>
    </source>
</evidence>
<evidence type="ECO:0000256" key="7">
    <source>
        <dbReference type="ARBA" id="ARBA00022801"/>
    </source>
</evidence>
<dbReference type="InterPro" id="IPR003824">
    <property type="entry name" value="UppP"/>
</dbReference>
<proteinExistence type="inferred from homology"/>
<evidence type="ECO:0000256" key="12">
    <source>
        <dbReference type="HAMAP-Rule" id="MF_01006"/>
    </source>
</evidence>
<feature type="transmembrane region" description="Helical" evidence="12">
    <location>
        <begin position="90"/>
        <end position="108"/>
    </location>
</feature>
<dbReference type="Proteomes" id="UP000186914">
    <property type="component" value="Unassembled WGS sequence"/>
</dbReference>
<dbReference type="PANTHER" id="PTHR30622">
    <property type="entry name" value="UNDECAPRENYL-DIPHOSPHATASE"/>
    <property type="match status" value="1"/>
</dbReference>
<dbReference type="OrthoDB" id="65864at2157"/>
<feature type="transmembrane region" description="Helical" evidence="12">
    <location>
        <begin position="44"/>
        <end position="63"/>
    </location>
</feature>
<evidence type="ECO:0000256" key="4">
    <source>
        <dbReference type="ARBA" id="ARBA00021581"/>
    </source>
</evidence>
<accession>A0A1N7DC76</accession>
<evidence type="ECO:0000313" key="14">
    <source>
        <dbReference type="Proteomes" id="UP000186914"/>
    </source>
</evidence>
<dbReference type="Pfam" id="PF02673">
    <property type="entry name" value="BacA"/>
    <property type="match status" value="1"/>
</dbReference>
<dbReference type="EC" id="3.6.1.27" evidence="3 12"/>
<keyword evidence="8 12" id="KW-1133">Transmembrane helix</keyword>
<evidence type="ECO:0000256" key="9">
    <source>
        <dbReference type="ARBA" id="ARBA00023136"/>
    </source>
</evidence>
<organism evidence="13 14">
    <name type="scientific">Haladaptatus litoreus</name>
    <dbReference type="NCBI Taxonomy" id="553468"/>
    <lineage>
        <taxon>Archaea</taxon>
        <taxon>Methanobacteriati</taxon>
        <taxon>Methanobacteriota</taxon>
        <taxon>Stenosarchaea group</taxon>
        <taxon>Halobacteria</taxon>
        <taxon>Halobacteriales</taxon>
        <taxon>Haladaptataceae</taxon>
        <taxon>Haladaptatus</taxon>
    </lineage>
</organism>
<dbReference type="EMBL" id="FTNO01000004">
    <property type="protein sequence ID" value="SIR73433.1"/>
    <property type="molecule type" value="Genomic_DNA"/>
</dbReference>
<feature type="transmembrane region" description="Helical" evidence="12">
    <location>
        <begin position="225"/>
        <end position="245"/>
    </location>
</feature>
<feature type="transmembrane region" description="Helical" evidence="12">
    <location>
        <begin position="153"/>
        <end position="172"/>
    </location>
</feature>
<protein>
    <recommendedName>
        <fullName evidence="4 12">Undecaprenyl-diphosphatase</fullName>
        <ecNumber evidence="3 12">3.6.1.27</ecNumber>
    </recommendedName>
    <alternativeName>
        <fullName evidence="10 12">Undecaprenyl pyrophosphate phosphatase</fullName>
    </alternativeName>
</protein>
<name>A0A1N7DC76_9EURY</name>
<evidence type="ECO:0000256" key="2">
    <source>
        <dbReference type="ARBA" id="ARBA00010621"/>
    </source>
</evidence>
<dbReference type="GO" id="GO:0050380">
    <property type="term" value="F:undecaprenyl-diphosphatase activity"/>
    <property type="evidence" value="ECO:0007669"/>
    <property type="project" value="UniProtKB-UniRule"/>
</dbReference>
<feature type="transmembrane region" description="Helical" evidence="12">
    <location>
        <begin position="251"/>
        <end position="273"/>
    </location>
</feature>
<evidence type="ECO:0000256" key="11">
    <source>
        <dbReference type="ARBA" id="ARBA00047594"/>
    </source>
</evidence>
<feature type="transmembrane region" description="Helical" evidence="12">
    <location>
        <begin position="7"/>
        <end position="24"/>
    </location>
</feature>
<evidence type="ECO:0000256" key="3">
    <source>
        <dbReference type="ARBA" id="ARBA00012374"/>
    </source>
</evidence>
<evidence type="ECO:0000256" key="6">
    <source>
        <dbReference type="ARBA" id="ARBA00022692"/>
    </source>
</evidence>
<evidence type="ECO:0000256" key="10">
    <source>
        <dbReference type="ARBA" id="ARBA00032707"/>
    </source>
</evidence>
<keyword evidence="7 12" id="KW-0378">Hydrolase</keyword>
<comment type="similarity">
    <text evidence="2 12">Belongs to the UppP family.</text>
</comment>
<reference evidence="14" key="1">
    <citation type="submission" date="2017-01" db="EMBL/GenBank/DDBJ databases">
        <authorList>
            <person name="Varghese N."/>
            <person name="Submissions S."/>
        </authorList>
    </citation>
    <scope>NUCLEOTIDE SEQUENCE [LARGE SCALE GENOMIC DNA]</scope>
    <source>
        <strain evidence="14">CGMCC 1.7737</strain>
    </source>
</reference>
<dbReference type="RefSeq" id="WP_076431402.1">
    <property type="nucleotide sequence ID" value="NZ_FTNO01000004.1"/>
</dbReference>
<dbReference type="PANTHER" id="PTHR30622:SF2">
    <property type="entry name" value="UNDECAPRENYL-DIPHOSPHATASE"/>
    <property type="match status" value="1"/>
</dbReference>
<gene>
    <name evidence="12" type="primary">uppP</name>
    <name evidence="13" type="ORF">SAMN05421858_3505</name>
</gene>
<comment type="function">
    <text evidence="12">Catalyzes the dephosphorylation of undecaprenyl diphosphate (UPP).</text>
</comment>
<sequence length="274" mass="28705">MVDKSLLIAIIAGILQGIFEWLPISSEGNITLFLRAMGSHPEAALQFSLFLHTGTAIAAGVYYRDELKRVLESLPEWRPNSAFQSRQAELSFLAVATVASGVVGLLAYKTLDAVVSELAGGGFVALIGVLLIGTGVLLRTANRFELGNRETPTLFDALLVGVMQGLAILPGISRSGTTAGTLLFRGYSGANAFRLSFLLSIPAAAGAGVLVFLDTGGLPTVEPTSAVVALATSAIVGYLTIDILLRIVERVSFWAVCIGIGIMALLGGIFILII</sequence>
<feature type="transmembrane region" description="Helical" evidence="12">
    <location>
        <begin position="192"/>
        <end position="213"/>
    </location>
</feature>
<dbReference type="AlphaFoldDB" id="A0A1N7DC76"/>
<evidence type="ECO:0000313" key="13">
    <source>
        <dbReference type="EMBL" id="SIR73433.1"/>
    </source>
</evidence>